<dbReference type="PANTHER" id="PTHR12341">
    <property type="entry name" value="5'-&gt;3' EXORIBONUCLEASE"/>
    <property type="match status" value="1"/>
</dbReference>
<keyword evidence="10 15" id="KW-0175">Coiled coil</keyword>
<dbReference type="PIRSF" id="PIRSF037239">
    <property type="entry name" value="Exonuclease_Xrn2"/>
    <property type="match status" value="1"/>
</dbReference>
<accession>A0A8J8P4W6</accession>
<evidence type="ECO:0000256" key="2">
    <source>
        <dbReference type="ARBA" id="ARBA00006994"/>
    </source>
</evidence>
<dbReference type="InterPro" id="IPR041412">
    <property type="entry name" value="Xrn1_helical"/>
</dbReference>
<evidence type="ECO:0000256" key="4">
    <source>
        <dbReference type="ARBA" id="ARBA00022552"/>
    </source>
</evidence>
<dbReference type="CDD" id="cd18673">
    <property type="entry name" value="PIN_XRN1-2-like"/>
    <property type="match status" value="1"/>
</dbReference>
<name>A0A8J8P4W6_HALGN</name>
<dbReference type="InterPro" id="IPR027073">
    <property type="entry name" value="5_3_exoribonuclease"/>
</dbReference>
<dbReference type="GO" id="GO:0005634">
    <property type="term" value="C:nucleus"/>
    <property type="evidence" value="ECO:0007669"/>
    <property type="project" value="UniProtKB-SubCell"/>
</dbReference>
<keyword evidence="14" id="KW-0863">Zinc-finger</keyword>
<evidence type="ECO:0000256" key="8">
    <source>
        <dbReference type="ARBA" id="ARBA00022839"/>
    </source>
</evidence>
<dbReference type="Gene3D" id="3.40.50.12390">
    <property type="match status" value="2"/>
</dbReference>
<keyword evidence="14" id="KW-0862">Zinc</keyword>
<proteinExistence type="inferred from homology"/>
<dbReference type="InterPro" id="IPR036875">
    <property type="entry name" value="Znf_CCHC_sf"/>
</dbReference>
<keyword evidence="5 13" id="KW-0507">mRNA processing</keyword>
<dbReference type="Proteomes" id="UP000785679">
    <property type="component" value="Unassembled WGS sequence"/>
</dbReference>
<feature type="region of interest" description="Disordered" evidence="16">
    <location>
        <begin position="444"/>
        <end position="500"/>
    </location>
</feature>
<dbReference type="FunFam" id="3.40.50.12390:FF:000005">
    <property type="entry name" value="5'-3' exoribonuclease 2"/>
    <property type="match status" value="1"/>
</dbReference>
<dbReference type="PROSITE" id="PS50158">
    <property type="entry name" value="ZF_CCHC"/>
    <property type="match status" value="1"/>
</dbReference>
<evidence type="ECO:0000256" key="12">
    <source>
        <dbReference type="ARBA" id="ARBA00023242"/>
    </source>
</evidence>
<evidence type="ECO:0000256" key="1">
    <source>
        <dbReference type="ARBA" id="ARBA00004123"/>
    </source>
</evidence>
<dbReference type="PANTHER" id="PTHR12341:SF41">
    <property type="entry name" value="5'-3' EXORIBONUCLEASE 2"/>
    <property type="match status" value="1"/>
</dbReference>
<dbReference type="InterPro" id="IPR001878">
    <property type="entry name" value="Znf_CCHC"/>
</dbReference>
<dbReference type="GO" id="GO:0006353">
    <property type="term" value="P:DNA-templated transcription termination"/>
    <property type="evidence" value="ECO:0007669"/>
    <property type="project" value="UniProtKB-KW"/>
</dbReference>
<keyword evidence="12" id="KW-0539">Nucleus</keyword>
<dbReference type="GO" id="GO:0004534">
    <property type="term" value="F:5'-3' RNA exonuclease activity"/>
    <property type="evidence" value="ECO:0007669"/>
    <property type="project" value="UniProtKB-UniRule"/>
</dbReference>
<dbReference type="GO" id="GO:0008270">
    <property type="term" value="F:zinc ion binding"/>
    <property type="evidence" value="ECO:0007669"/>
    <property type="project" value="UniProtKB-KW"/>
</dbReference>
<organism evidence="18 19">
    <name type="scientific">Halteria grandinella</name>
    <dbReference type="NCBI Taxonomy" id="5974"/>
    <lineage>
        <taxon>Eukaryota</taxon>
        <taxon>Sar</taxon>
        <taxon>Alveolata</taxon>
        <taxon>Ciliophora</taxon>
        <taxon>Intramacronucleata</taxon>
        <taxon>Spirotrichea</taxon>
        <taxon>Stichotrichia</taxon>
        <taxon>Sporadotrichida</taxon>
        <taxon>Halteriidae</taxon>
        <taxon>Halteria</taxon>
    </lineage>
</organism>
<feature type="domain" description="CCHC-type" evidence="17">
    <location>
        <begin position="292"/>
        <end position="307"/>
    </location>
</feature>
<feature type="coiled-coil region" evidence="15">
    <location>
        <begin position="414"/>
        <end position="441"/>
    </location>
</feature>
<dbReference type="OrthoDB" id="372487at2759"/>
<dbReference type="Pfam" id="PF03159">
    <property type="entry name" value="XRN_N"/>
    <property type="match status" value="1"/>
</dbReference>
<dbReference type="SUPFAM" id="SSF57756">
    <property type="entry name" value="Retrovirus zinc finger-like domains"/>
    <property type="match status" value="1"/>
</dbReference>
<evidence type="ECO:0000256" key="11">
    <source>
        <dbReference type="ARBA" id="ARBA00023163"/>
    </source>
</evidence>
<dbReference type="Pfam" id="PF17846">
    <property type="entry name" value="XRN_M"/>
    <property type="match status" value="1"/>
</dbReference>
<evidence type="ECO:0000256" key="16">
    <source>
        <dbReference type="SAM" id="MobiDB-lite"/>
    </source>
</evidence>
<evidence type="ECO:0000256" key="14">
    <source>
        <dbReference type="PROSITE-ProRule" id="PRU00047"/>
    </source>
</evidence>
<protein>
    <recommendedName>
        <fullName evidence="13">5'-3' exoribonuclease</fullName>
        <ecNumber evidence="13">3.1.13.-</ecNumber>
    </recommendedName>
</protein>
<dbReference type="GO" id="GO:0000956">
    <property type="term" value="P:nuclear-transcribed mRNA catabolic process"/>
    <property type="evidence" value="ECO:0007669"/>
    <property type="project" value="TreeGrafter"/>
</dbReference>
<keyword evidence="11" id="KW-0804">Transcription</keyword>
<dbReference type="EC" id="3.1.13.-" evidence="13"/>
<feature type="compositionally biased region" description="Basic and acidic residues" evidence="16">
    <location>
        <begin position="461"/>
        <end position="470"/>
    </location>
</feature>
<comment type="subcellular location">
    <subcellularLocation>
        <location evidence="1">Nucleus</location>
    </subcellularLocation>
</comment>
<evidence type="ECO:0000256" key="6">
    <source>
        <dbReference type="ARBA" id="ARBA00022722"/>
    </source>
</evidence>
<dbReference type="EMBL" id="RRYP01000406">
    <property type="protein sequence ID" value="TNV87481.1"/>
    <property type="molecule type" value="Genomic_DNA"/>
</dbReference>
<evidence type="ECO:0000256" key="3">
    <source>
        <dbReference type="ARBA" id="ARBA00022472"/>
    </source>
</evidence>
<evidence type="ECO:0000259" key="17">
    <source>
        <dbReference type="PROSITE" id="PS50158"/>
    </source>
</evidence>
<keyword evidence="19" id="KW-1185">Reference proteome</keyword>
<keyword evidence="8 13" id="KW-0269">Exonuclease</keyword>
<evidence type="ECO:0000256" key="9">
    <source>
        <dbReference type="ARBA" id="ARBA00023015"/>
    </source>
</evidence>
<keyword evidence="7 13" id="KW-0378">Hydrolase</keyword>
<dbReference type="Gene3D" id="1.25.40.1050">
    <property type="match status" value="1"/>
</dbReference>
<comment type="function">
    <text evidence="13">Possesses 5'-&gt;3' exoribonuclease activity. May promote termination of transcription by RNA polymerase II.</text>
</comment>
<dbReference type="AlphaFoldDB" id="A0A8J8P4W6"/>
<comment type="similarity">
    <text evidence="2 13">Belongs to the 5'-3' exonuclease family. XRN2/RAT1 subfamily.</text>
</comment>
<keyword evidence="6 13" id="KW-0540">Nuclease</keyword>
<evidence type="ECO:0000256" key="7">
    <source>
        <dbReference type="ARBA" id="ARBA00022801"/>
    </source>
</evidence>
<reference evidence="18" key="1">
    <citation type="submission" date="2019-06" db="EMBL/GenBank/DDBJ databases">
        <authorList>
            <person name="Zheng W."/>
        </authorList>
    </citation>
    <scope>NUCLEOTIDE SEQUENCE</scope>
    <source>
        <strain evidence="18">QDHG01</strain>
    </source>
</reference>
<dbReference type="GO" id="GO:0006397">
    <property type="term" value="P:mRNA processing"/>
    <property type="evidence" value="ECO:0007669"/>
    <property type="project" value="UniProtKB-UniRule"/>
</dbReference>
<keyword evidence="3" id="KW-0806">Transcription termination</keyword>
<comment type="caution">
    <text evidence="18">The sequence shown here is derived from an EMBL/GenBank/DDBJ whole genome shotgun (WGS) entry which is preliminary data.</text>
</comment>
<dbReference type="InterPro" id="IPR004859">
    <property type="entry name" value="Xrn1_N"/>
</dbReference>
<sequence length="898" mass="103912">MGVPAFFRWLSIRYPKTVIPALSEDELDYLYVQYEEENQAADPNEINLDQDDQAYFINKKIQAKIKENNPEFDNLYLDMNGIIHPCTRASGPGQPEPNTLEEMFNNVFAYVDKVMRIVKPQRLVYMAVDGVAPRAKMNQQRSRRFRGALEVEEQQAREVQIHSQWVKEGIKFNDATLGRAGEKFDKNVITPGTEFMYKLSKSLQYYVVERLNNDPLWKGIKVIFSDANVPGEGEHKILDFIRSQRCQPGYDANTRHCIYGADADLIMLGLSTHEPHFCVIREAFIMDNDKWCDKCKERGHLINECPKLKKGGMDDTKFHLTKSVSFQFIRLNVVREYLYLEFSDVQLPFPFDFERIIDDFVFFCFFVGNDFLPHSPSLHIREGAIDAIMAIYKYQLPALGDYLTFNGKIDFNRVDLILNDIAKIEEELIKSKKQYDDMVKAREGRAQVTGGAGNAQNRQHYQREQQKFKPAEPTTATEDKKEEPVEEDNFENRNKRTVTELQQKQADLTEEELNKLAAEKMKDIVKKLIDENSKKKAEKYVDRVQLGEDGWKLRYYQHKFHVAQEDLGEFIGIIKKYYLEGLQWVYSYYYNGCVSWSWYYPFHYAPFAGDLIGLSNVDIKFDLGVPALPFEQLMGVFPKQSAHAVPPCYRPLFTDAKSEIIDFYPTNFHIDINGARYEWMGVPLLPFIDWRRLQGALRKADRNGEALTAHEKELNKIGDVLVFFSDTHAQESGLVKSVKQITSTSSTETVQLFASFSTKDQISGTVHVVQEKISLGKRVKSPYPSLSLKGLEDNNVIALPFEHTTYELHLSKLLTEMKTPDRIVEDFEIQHINRRFFGGEKAIKMLEGVLGFESNLSAINRQQGYRGYQNNKALGYEGVTQQSSYPRSQIGRWRRRWL</sequence>
<evidence type="ECO:0000256" key="5">
    <source>
        <dbReference type="ARBA" id="ARBA00022664"/>
    </source>
</evidence>
<evidence type="ECO:0000313" key="19">
    <source>
        <dbReference type="Proteomes" id="UP000785679"/>
    </source>
</evidence>
<keyword evidence="9" id="KW-0805">Transcription regulation</keyword>
<evidence type="ECO:0000256" key="10">
    <source>
        <dbReference type="ARBA" id="ARBA00023054"/>
    </source>
</evidence>
<dbReference type="GO" id="GO:0003723">
    <property type="term" value="F:RNA binding"/>
    <property type="evidence" value="ECO:0007669"/>
    <property type="project" value="TreeGrafter"/>
</dbReference>
<evidence type="ECO:0000313" key="18">
    <source>
        <dbReference type="EMBL" id="TNV87481.1"/>
    </source>
</evidence>
<keyword evidence="14" id="KW-0479">Metal-binding</keyword>
<evidence type="ECO:0000256" key="15">
    <source>
        <dbReference type="SAM" id="Coils"/>
    </source>
</evidence>
<keyword evidence="4" id="KW-0698">rRNA processing</keyword>
<dbReference type="InterPro" id="IPR017151">
    <property type="entry name" value="Xrn2/3/4"/>
</dbReference>
<gene>
    <name evidence="18" type="ORF">FGO68_gene7974</name>
</gene>
<evidence type="ECO:0000256" key="13">
    <source>
        <dbReference type="PIRNR" id="PIRNR037239"/>
    </source>
</evidence>
<dbReference type="GO" id="GO:0006364">
    <property type="term" value="P:rRNA processing"/>
    <property type="evidence" value="ECO:0007669"/>
    <property type="project" value="UniProtKB-KW"/>
</dbReference>